<keyword evidence="9" id="KW-1185">Reference proteome</keyword>
<feature type="domain" description="UvrD-like helicase C-terminal" evidence="4">
    <location>
        <begin position="663"/>
        <end position="711"/>
    </location>
</feature>
<dbReference type="PANTHER" id="PTHR43788">
    <property type="entry name" value="DNA2/NAM7 HELICASE FAMILY MEMBER"/>
    <property type="match status" value="1"/>
</dbReference>
<dbReference type="GO" id="GO:0009338">
    <property type="term" value="C:exodeoxyribonuclease V complex"/>
    <property type="evidence" value="ECO:0007669"/>
    <property type="project" value="TreeGrafter"/>
</dbReference>
<dbReference type="InterPro" id="IPR055446">
    <property type="entry name" value="RecD2_N_OB"/>
</dbReference>
<dbReference type="STRING" id="1291052.FC18_GL000715"/>
<keyword evidence="3" id="KW-0378">Hydrolase</keyword>
<dbReference type="GO" id="GO:0006310">
    <property type="term" value="P:DNA recombination"/>
    <property type="evidence" value="ECO:0007669"/>
    <property type="project" value="InterPro"/>
</dbReference>
<gene>
    <name evidence="3" type="primary">recD2</name>
    <name evidence="8" type="ORF">FC18_GL000715</name>
</gene>
<dbReference type="Pfam" id="PF18335">
    <property type="entry name" value="SH3_13"/>
    <property type="match status" value="1"/>
</dbReference>
<proteinExistence type="inferred from homology"/>
<dbReference type="Pfam" id="PF23139">
    <property type="entry name" value="OB_YrrC"/>
    <property type="match status" value="1"/>
</dbReference>
<keyword evidence="3" id="KW-0238">DNA-binding</keyword>
<evidence type="ECO:0000256" key="3">
    <source>
        <dbReference type="HAMAP-Rule" id="MF_01488"/>
    </source>
</evidence>
<dbReference type="AlphaFoldDB" id="A0A0R1ZLR2"/>
<dbReference type="GO" id="GO:0003677">
    <property type="term" value="F:DNA binding"/>
    <property type="evidence" value="ECO:0007669"/>
    <property type="project" value="UniProtKB-UniRule"/>
</dbReference>
<dbReference type="InterPro" id="IPR041451">
    <property type="entry name" value="RecD2_SH13"/>
</dbReference>
<feature type="domain" description="ATP-dependent RecD2 DNA helicase-like helix-hairpin-helix" evidence="5">
    <location>
        <begin position="150"/>
        <end position="240"/>
    </location>
</feature>
<dbReference type="Gene3D" id="2.30.30.940">
    <property type="match status" value="1"/>
</dbReference>
<dbReference type="GO" id="GO:0017116">
    <property type="term" value="F:single-stranded DNA helicase activity"/>
    <property type="evidence" value="ECO:0007669"/>
    <property type="project" value="TreeGrafter"/>
</dbReference>
<dbReference type="Proteomes" id="UP000051679">
    <property type="component" value="Unassembled WGS sequence"/>
</dbReference>
<dbReference type="InterPro" id="IPR027417">
    <property type="entry name" value="P-loop_NTPase"/>
</dbReference>
<name>A0A0R1ZLR2_9LACO</name>
<dbReference type="Gene3D" id="1.10.10.2220">
    <property type="match status" value="1"/>
</dbReference>
<feature type="domain" description="ATP-dependent RecD2 DNA helicase SH3" evidence="6">
    <location>
        <begin position="577"/>
        <end position="646"/>
    </location>
</feature>
<evidence type="ECO:0000259" key="4">
    <source>
        <dbReference type="Pfam" id="PF13538"/>
    </source>
</evidence>
<dbReference type="InterPro" id="IPR006345">
    <property type="entry name" value="RecD2"/>
</dbReference>
<sequence>MMNSDSETVSGKLKSIFFASPNGLFKILLIQITAISVKWTEPEIVVKGDFADMKEDETYSFTGHMENHPKYGQQFAATSYKSEQPTSKDGLIGYLASDRFPGIGKKTATKIVDVLGLNAIDKILKNPKALDQVGLKAERATMLISGLKENLGMEQVVIGLGQFGITGSLASKVFSQYHEDALEIIKANPYQLVSDVLGVGFATADRIAAALGFAADAPQRVAGALLAALDERTETEGDTYVEPDDLFNEARRLLGNRGVSDDVLLQAVSDLVQHHRLVSHNGHLFPKRLYDAEVQIARQLAGLASVKEHVPSTERVAEAIKNAEANLGLEYDATQLEAIKMALTNAVFVLTGGPGTGKTTIINAVVHGFAELHDIELNPNKYKGSETFPIMLAAPTGRAAKRIAETTNLPASTIHRLLGMGIDDATYEERDLPDGLLIVDEVSMVDTYLLRTLLNAAHPGVTIVLVGDKDQLPSVGPGQVFADILASHAVPSVELTHIHRQDDHSSIVPLAHAINEGELPQDLLQRKPDRSFFACSADQVPQVVQQVVAAAARKHFDPLQVQVLAPMYRGNAGVDRLNPLVQEIFNPAANHSKQVETASGMVFRIGDKVLQLVNNPEQNVYNGEIGKVVGITKAEKGHGDSLTLDFDGNELQYDRADWSKITLAYATSIHKAQGSEFDMVILPLTLQSRRMLKRNLVYTAITRAKRFLILVGEPSAFSLAATTLAANRNTGLVEQLQKAFGVKAAAGDQTTAEPEYDDAPEAVVKVQPTPIQAEVPSTYLTNEMVARGDVDPLIGMDGITPEMFMQQ</sequence>
<accession>A0A0R1ZLR2</accession>
<comment type="similarity">
    <text evidence="3">Belongs to the RecD family. RecD2 subfamily.</text>
</comment>
<dbReference type="SUPFAM" id="SSF52540">
    <property type="entry name" value="P-loop containing nucleoside triphosphate hydrolases"/>
    <property type="match status" value="2"/>
</dbReference>
<dbReference type="Pfam" id="PF13538">
    <property type="entry name" value="UvrD_C_2"/>
    <property type="match status" value="1"/>
</dbReference>
<dbReference type="EC" id="5.6.2.3" evidence="3"/>
<comment type="catalytic activity">
    <reaction evidence="3">
        <text>ATP + H2O = ADP + phosphate + H(+)</text>
        <dbReference type="Rhea" id="RHEA:13065"/>
        <dbReference type="ChEBI" id="CHEBI:15377"/>
        <dbReference type="ChEBI" id="CHEBI:15378"/>
        <dbReference type="ChEBI" id="CHEBI:30616"/>
        <dbReference type="ChEBI" id="CHEBI:43474"/>
        <dbReference type="ChEBI" id="CHEBI:456216"/>
        <dbReference type="EC" id="5.6.2.3"/>
    </reaction>
</comment>
<evidence type="ECO:0000259" key="6">
    <source>
        <dbReference type="Pfam" id="PF18335"/>
    </source>
</evidence>
<protein>
    <recommendedName>
        <fullName evidence="3">ATP-dependent RecD2 DNA helicase</fullName>
        <ecNumber evidence="3">5.6.2.3</ecNumber>
    </recommendedName>
    <alternativeName>
        <fullName evidence="3">DNA 5'-3' helicase subunit RecD2</fullName>
    </alternativeName>
</protein>
<dbReference type="InterPro" id="IPR029493">
    <property type="entry name" value="RecD2-like_HHH"/>
</dbReference>
<evidence type="ECO:0000313" key="9">
    <source>
        <dbReference type="Proteomes" id="UP000051679"/>
    </source>
</evidence>
<organism evidence="8 9">
    <name type="scientific">Lacticaseibacillus sharpeae JCM 1186 = DSM 20505</name>
    <dbReference type="NCBI Taxonomy" id="1291052"/>
    <lineage>
        <taxon>Bacteria</taxon>
        <taxon>Bacillati</taxon>
        <taxon>Bacillota</taxon>
        <taxon>Bacilli</taxon>
        <taxon>Lactobacillales</taxon>
        <taxon>Lactobacillaceae</taxon>
        <taxon>Lacticaseibacillus</taxon>
    </lineage>
</organism>
<keyword evidence="2 3" id="KW-0067">ATP-binding</keyword>
<dbReference type="NCBIfam" id="TIGR01448">
    <property type="entry name" value="recD_rel"/>
    <property type="match status" value="1"/>
</dbReference>
<evidence type="ECO:0000256" key="2">
    <source>
        <dbReference type="ARBA" id="ARBA00022840"/>
    </source>
</evidence>
<dbReference type="Gene3D" id="3.40.50.300">
    <property type="entry name" value="P-loop containing nucleotide triphosphate hydrolases"/>
    <property type="match status" value="2"/>
</dbReference>
<dbReference type="HAMAP" id="MF_01488">
    <property type="entry name" value="RecD2"/>
    <property type="match status" value="1"/>
</dbReference>
<keyword evidence="3 8" id="KW-0347">Helicase</keyword>
<reference evidence="8 9" key="1">
    <citation type="journal article" date="2015" name="Genome Announc.">
        <title>Expanding the biotechnology potential of lactobacilli through comparative genomics of 213 strains and associated genera.</title>
        <authorList>
            <person name="Sun Z."/>
            <person name="Harris H.M."/>
            <person name="McCann A."/>
            <person name="Guo C."/>
            <person name="Argimon S."/>
            <person name="Zhang W."/>
            <person name="Yang X."/>
            <person name="Jeffery I.B."/>
            <person name="Cooney J.C."/>
            <person name="Kagawa T.F."/>
            <person name="Liu W."/>
            <person name="Song Y."/>
            <person name="Salvetti E."/>
            <person name="Wrobel A."/>
            <person name="Rasinkangas P."/>
            <person name="Parkhill J."/>
            <person name="Rea M.C."/>
            <person name="O'Sullivan O."/>
            <person name="Ritari J."/>
            <person name="Douillard F.P."/>
            <person name="Paul Ross R."/>
            <person name="Yang R."/>
            <person name="Briner A.E."/>
            <person name="Felis G.E."/>
            <person name="de Vos W.M."/>
            <person name="Barrangou R."/>
            <person name="Klaenhammer T.R."/>
            <person name="Caufield P.W."/>
            <person name="Cui Y."/>
            <person name="Zhang H."/>
            <person name="O'Toole P.W."/>
        </authorList>
    </citation>
    <scope>NUCLEOTIDE SEQUENCE [LARGE SCALE GENOMIC DNA]</scope>
    <source>
        <strain evidence="8 9">DSM 20505</strain>
    </source>
</reference>
<dbReference type="GO" id="GO:0043139">
    <property type="term" value="F:5'-3' DNA helicase activity"/>
    <property type="evidence" value="ECO:0007669"/>
    <property type="project" value="UniProtKB-UniRule"/>
</dbReference>
<dbReference type="InterPro" id="IPR050534">
    <property type="entry name" value="Coronavir_polyprotein_1ab"/>
</dbReference>
<dbReference type="InterPro" id="IPR027785">
    <property type="entry name" value="UvrD-like_helicase_C"/>
</dbReference>
<evidence type="ECO:0000259" key="7">
    <source>
        <dbReference type="Pfam" id="PF23139"/>
    </source>
</evidence>
<dbReference type="CDD" id="cd18809">
    <property type="entry name" value="SF1_C_RecD"/>
    <property type="match status" value="1"/>
</dbReference>
<feature type="binding site" evidence="3">
    <location>
        <begin position="355"/>
        <end position="359"/>
    </location>
    <ligand>
        <name>ATP</name>
        <dbReference type="ChEBI" id="CHEBI:30616"/>
    </ligand>
</feature>
<evidence type="ECO:0000313" key="8">
    <source>
        <dbReference type="EMBL" id="KRM55934.1"/>
    </source>
</evidence>
<evidence type="ECO:0000259" key="5">
    <source>
        <dbReference type="Pfam" id="PF14490"/>
    </source>
</evidence>
<keyword evidence="3" id="KW-0413">Isomerase</keyword>
<dbReference type="Pfam" id="PF14490">
    <property type="entry name" value="HHH_RecD2"/>
    <property type="match status" value="1"/>
</dbReference>
<dbReference type="EMBL" id="AYYO01000010">
    <property type="protein sequence ID" value="KRM55934.1"/>
    <property type="molecule type" value="Genomic_DNA"/>
</dbReference>
<dbReference type="GO" id="GO:0016887">
    <property type="term" value="F:ATP hydrolysis activity"/>
    <property type="evidence" value="ECO:0007669"/>
    <property type="project" value="RHEA"/>
</dbReference>
<dbReference type="GO" id="GO:0005524">
    <property type="term" value="F:ATP binding"/>
    <property type="evidence" value="ECO:0007669"/>
    <property type="project" value="UniProtKB-UniRule"/>
</dbReference>
<feature type="domain" description="ATP-dependent RecD2 DNA helicase OB-fold" evidence="7">
    <location>
        <begin position="7"/>
        <end position="85"/>
    </location>
</feature>
<dbReference type="PANTHER" id="PTHR43788:SF6">
    <property type="entry name" value="DNA HELICASE B"/>
    <property type="match status" value="1"/>
</dbReference>
<comment type="function">
    <text evidence="3">DNA-dependent ATPase and ATP-dependent 5'-3' DNA helicase. Has no activity on blunt DNA or DNA with 3'-overhangs, requires at least 10 bases of 5'-ssDNA for helicase activity.</text>
</comment>
<evidence type="ECO:0000256" key="1">
    <source>
        <dbReference type="ARBA" id="ARBA00022741"/>
    </source>
</evidence>
<dbReference type="CDD" id="cd17933">
    <property type="entry name" value="DEXSc_RecD-like"/>
    <property type="match status" value="1"/>
</dbReference>
<dbReference type="Pfam" id="PF13604">
    <property type="entry name" value="AAA_30"/>
    <property type="match status" value="1"/>
</dbReference>
<dbReference type="PATRIC" id="fig|1291052.5.peg.731"/>
<comment type="caution">
    <text evidence="8">The sequence shown here is derived from an EMBL/GenBank/DDBJ whole genome shotgun (WGS) entry which is preliminary data.</text>
</comment>
<keyword evidence="1 3" id="KW-0547">Nucleotide-binding</keyword>